<dbReference type="InterPro" id="IPR052158">
    <property type="entry name" value="INH-QAR"/>
</dbReference>
<dbReference type="CDD" id="cd03139">
    <property type="entry name" value="GATase1_PfpI_2"/>
    <property type="match status" value="1"/>
</dbReference>
<sequence>MTLVKKNQAKRIAFYLQDGVEVLDFAGPMEVFSYAGYEVFTVSKTKDPITSQGILKVIPDYSITDAPSADILAFFGGNGLRASQDSAVIDWIQNQKEVNYHFSVCTGAFLLAEAGVLDGLTATTFHDALNTLEENYPRIEVLRDARFVDNGKVITTAGISAGIDGALHLVAKFQGLNAARRTAFYMEYDNWVPGDGLVLSGDSPYLFTVAGPDLGDYVGTYSHSSGVPFELVLNSNDRTLYAKMQGVNYPVFHEQGETFSDASGDLVFFERDGKGSVTGYRVKSDGELFAKLK</sequence>
<dbReference type="PANTHER" id="PTHR43130">
    <property type="entry name" value="ARAC-FAMILY TRANSCRIPTIONAL REGULATOR"/>
    <property type="match status" value="1"/>
</dbReference>
<keyword evidence="3" id="KW-1185">Reference proteome</keyword>
<dbReference type="SUPFAM" id="SSF52317">
    <property type="entry name" value="Class I glutamine amidotransferase-like"/>
    <property type="match status" value="1"/>
</dbReference>
<dbReference type="PANTHER" id="PTHR43130:SF14">
    <property type="entry name" value="DJ-1_PFPI DOMAIN-CONTAINING PROTEIN"/>
    <property type="match status" value="1"/>
</dbReference>
<protein>
    <recommendedName>
        <fullName evidence="1">DJ-1/PfpI domain-containing protein</fullName>
    </recommendedName>
</protein>
<feature type="domain" description="DJ-1/PfpI" evidence="1">
    <location>
        <begin position="10"/>
        <end position="171"/>
    </location>
</feature>
<reference evidence="3" key="1">
    <citation type="journal article" date="2019" name="Int. J. Syst. Evol. Microbiol.">
        <title>The Global Catalogue of Microorganisms (GCM) 10K type strain sequencing project: providing services to taxonomists for standard genome sequencing and annotation.</title>
        <authorList>
            <consortium name="The Broad Institute Genomics Platform"/>
            <consortium name="The Broad Institute Genome Sequencing Center for Infectious Disease"/>
            <person name="Wu L."/>
            <person name="Ma J."/>
        </authorList>
    </citation>
    <scope>NUCLEOTIDE SEQUENCE [LARGE SCALE GENOMIC DNA]</scope>
    <source>
        <strain evidence="3">JCM 16112</strain>
    </source>
</reference>
<dbReference type="Proteomes" id="UP001500469">
    <property type="component" value="Unassembled WGS sequence"/>
</dbReference>
<dbReference type="EMBL" id="BAAAFI010000031">
    <property type="protein sequence ID" value="GAA0879739.1"/>
    <property type="molecule type" value="Genomic_DNA"/>
</dbReference>
<dbReference type="InterPro" id="IPR002818">
    <property type="entry name" value="DJ-1/PfpI"/>
</dbReference>
<accession>A0ABN1N1J8</accession>
<evidence type="ECO:0000313" key="3">
    <source>
        <dbReference type="Proteomes" id="UP001500469"/>
    </source>
</evidence>
<proteinExistence type="predicted"/>
<evidence type="ECO:0000313" key="2">
    <source>
        <dbReference type="EMBL" id="GAA0879739.1"/>
    </source>
</evidence>
<evidence type="ECO:0000259" key="1">
    <source>
        <dbReference type="Pfam" id="PF01965"/>
    </source>
</evidence>
<name>A0ABN1N1J8_9BACT</name>
<dbReference type="Gene3D" id="3.40.50.880">
    <property type="match status" value="1"/>
</dbReference>
<dbReference type="InterPro" id="IPR029062">
    <property type="entry name" value="Class_I_gatase-like"/>
</dbReference>
<dbReference type="Pfam" id="PF01965">
    <property type="entry name" value="DJ-1_PfpI"/>
    <property type="match status" value="1"/>
</dbReference>
<gene>
    <name evidence="2" type="ORF">GCM10009119_27080</name>
</gene>
<organism evidence="2 3">
    <name type="scientific">Algoriphagus jejuensis</name>
    <dbReference type="NCBI Taxonomy" id="419934"/>
    <lineage>
        <taxon>Bacteria</taxon>
        <taxon>Pseudomonadati</taxon>
        <taxon>Bacteroidota</taxon>
        <taxon>Cytophagia</taxon>
        <taxon>Cytophagales</taxon>
        <taxon>Cyclobacteriaceae</taxon>
        <taxon>Algoriphagus</taxon>
    </lineage>
</organism>
<comment type="caution">
    <text evidence="2">The sequence shown here is derived from an EMBL/GenBank/DDBJ whole genome shotgun (WGS) entry which is preliminary data.</text>
</comment>